<dbReference type="Proteomes" id="UP001160499">
    <property type="component" value="Unassembled WGS sequence"/>
</dbReference>
<dbReference type="SUPFAM" id="SSF53335">
    <property type="entry name" value="S-adenosyl-L-methionine-dependent methyltransferases"/>
    <property type="match status" value="1"/>
</dbReference>
<name>A0ABT6LD89_9ACTN</name>
<dbReference type="PANTHER" id="PTHR43861">
    <property type="entry name" value="TRANS-ACONITATE 2-METHYLTRANSFERASE-RELATED"/>
    <property type="match status" value="1"/>
</dbReference>
<sequence>MYKTAEVSETSETRQKRYDVLVGGANDALFAGAGIKLADRVLDVGCGTGATTRIAARLAARGHVVGVDTSVPLLRRARARMVAEKIRNAAYMEADPQVHPFPRAGYDVVISRGGVMFFTDPAVAFANLARALLPGGRLAFVCPEPLSDPDRIRADLRDYENVTVRGVPVETVWGGDNAAFAVDVPHETGRSVRLRGDIWLVTAKRPR</sequence>
<dbReference type="EMBL" id="JARXVH010000001">
    <property type="protein sequence ID" value="MDH6213344.1"/>
    <property type="molecule type" value="Genomic_DNA"/>
</dbReference>
<evidence type="ECO:0000313" key="2">
    <source>
        <dbReference type="EMBL" id="MDH6213344.1"/>
    </source>
</evidence>
<dbReference type="InterPro" id="IPR029063">
    <property type="entry name" value="SAM-dependent_MTases_sf"/>
</dbReference>
<dbReference type="PANTHER" id="PTHR43861:SF1">
    <property type="entry name" value="TRANS-ACONITATE 2-METHYLTRANSFERASE"/>
    <property type="match status" value="1"/>
</dbReference>
<dbReference type="RefSeq" id="WP_280874359.1">
    <property type="nucleotide sequence ID" value="NZ_JARXVH010000001.1"/>
</dbReference>
<keyword evidence="2" id="KW-0830">Ubiquinone</keyword>
<dbReference type="CDD" id="cd02440">
    <property type="entry name" value="AdoMet_MTases"/>
    <property type="match status" value="1"/>
</dbReference>
<reference evidence="2 3" key="1">
    <citation type="submission" date="2023-04" db="EMBL/GenBank/DDBJ databases">
        <title>Forest soil microbial communities from Buena Vista Peninsula, Colon Province, Panama.</title>
        <authorList>
            <person name="Bouskill N."/>
        </authorList>
    </citation>
    <scope>NUCLEOTIDE SEQUENCE [LARGE SCALE GENOMIC DNA]</scope>
    <source>
        <strain evidence="2 3">GGS1</strain>
    </source>
</reference>
<evidence type="ECO:0000313" key="3">
    <source>
        <dbReference type="Proteomes" id="UP001160499"/>
    </source>
</evidence>
<dbReference type="Gene3D" id="3.40.50.150">
    <property type="entry name" value="Vaccinia Virus protein VP39"/>
    <property type="match status" value="1"/>
</dbReference>
<protein>
    <submittedName>
        <fullName evidence="2">Ubiquinone/menaquinone biosynthesis C-methylase UbiE</fullName>
    </submittedName>
</protein>
<dbReference type="InterPro" id="IPR013216">
    <property type="entry name" value="Methyltransf_11"/>
</dbReference>
<feature type="domain" description="Methyltransferase type 11" evidence="1">
    <location>
        <begin position="42"/>
        <end position="140"/>
    </location>
</feature>
<evidence type="ECO:0000259" key="1">
    <source>
        <dbReference type="Pfam" id="PF08241"/>
    </source>
</evidence>
<dbReference type="Pfam" id="PF08241">
    <property type="entry name" value="Methyltransf_11"/>
    <property type="match status" value="1"/>
</dbReference>
<organism evidence="2 3">
    <name type="scientific">Streptomyces pseudovenezuelae</name>
    <dbReference type="NCBI Taxonomy" id="67350"/>
    <lineage>
        <taxon>Bacteria</taxon>
        <taxon>Bacillati</taxon>
        <taxon>Actinomycetota</taxon>
        <taxon>Actinomycetes</taxon>
        <taxon>Kitasatosporales</taxon>
        <taxon>Streptomycetaceae</taxon>
        <taxon>Streptomyces</taxon>
        <taxon>Streptomyces aurantiacus group</taxon>
    </lineage>
</organism>
<gene>
    <name evidence="2" type="ORF">M2283_000623</name>
</gene>
<keyword evidence="3" id="KW-1185">Reference proteome</keyword>
<accession>A0ABT6LD89</accession>
<proteinExistence type="predicted"/>
<comment type="caution">
    <text evidence="2">The sequence shown here is derived from an EMBL/GenBank/DDBJ whole genome shotgun (WGS) entry which is preliminary data.</text>
</comment>